<dbReference type="WBParaSite" id="ACOC_0000793701-mRNA-1">
    <property type="protein sequence ID" value="ACOC_0000793701-mRNA-1"/>
    <property type="gene ID" value="ACOC_0000793701"/>
</dbReference>
<dbReference type="Proteomes" id="UP000267027">
    <property type="component" value="Unassembled WGS sequence"/>
</dbReference>
<dbReference type="AlphaFoldDB" id="A0A0R3PR59"/>
<gene>
    <name evidence="1" type="ORF">ACOC_LOCUS7938</name>
</gene>
<evidence type="ECO:0000313" key="2">
    <source>
        <dbReference type="Proteomes" id="UP000267027"/>
    </source>
</evidence>
<evidence type="ECO:0000313" key="1">
    <source>
        <dbReference type="EMBL" id="VDM59523.1"/>
    </source>
</evidence>
<keyword evidence="2" id="KW-1185">Reference proteome</keyword>
<name>A0A0R3PR59_ANGCS</name>
<reference evidence="3" key="1">
    <citation type="submission" date="2017-02" db="UniProtKB">
        <authorList>
            <consortium name="WormBaseParasite"/>
        </authorList>
    </citation>
    <scope>IDENTIFICATION</scope>
</reference>
<sequence>MDDTEIVDMTRKKAIETSVRKSTFQFWAILSGRRSPTRAAHRRGDGSISQLEYETTRCVKASSFFVMHRNRQSLSRPCPDVCSALKRAHC</sequence>
<dbReference type="EMBL" id="UYYA01004094">
    <property type="protein sequence ID" value="VDM59523.1"/>
    <property type="molecule type" value="Genomic_DNA"/>
</dbReference>
<proteinExistence type="predicted"/>
<evidence type="ECO:0000313" key="3">
    <source>
        <dbReference type="WBParaSite" id="ACOC_0000793701-mRNA-1"/>
    </source>
</evidence>
<protein>
    <submittedName>
        <fullName evidence="1 3">Uncharacterized protein</fullName>
    </submittedName>
</protein>
<organism evidence="3">
    <name type="scientific">Angiostrongylus costaricensis</name>
    <name type="common">Nematode worm</name>
    <dbReference type="NCBI Taxonomy" id="334426"/>
    <lineage>
        <taxon>Eukaryota</taxon>
        <taxon>Metazoa</taxon>
        <taxon>Ecdysozoa</taxon>
        <taxon>Nematoda</taxon>
        <taxon>Chromadorea</taxon>
        <taxon>Rhabditida</taxon>
        <taxon>Rhabditina</taxon>
        <taxon>Rhabditomorpha</taxon>
        <taxon>Strongyloidea</taxon>
        <taxon>Metastrongylidae</taxon>
        <taxon>Angiostrongylus</taxon>
    </lineage>
</organism>
<reference evidence="1 2" key="2">
    <citation type="submission" date="2018-11" db="EMBL/GenBank/DDBJ databases">
        <authorList>
            <consortium name="Pathogen Informatics"/>
        </authorList>
    </citation>
    <scope>NUCLEOTIDE SEQUENCE [LARGE SCALE GENOMIC DNA]</scope>
    <source>
        <strain evidence="1 2">Costa Rica</strain>
    </source>
</reference>
<accession>A0A0R3PR59</accession>